<dbReference type="AlphaFoldDB" id="A0A8E0RZQ4"/>
<organism evidence="2 3">
    <name type="scientific">Fasciolopsis buskii</name>
    <dbReference type="NCBI Taxonomy" id="27845"/>
    <lineage>
        <taxon>Eukaryota</taxon>
        <taxon>Metazoa</taxon>
        <taxon>Spiralia</taxon>
        <taxon>Lophotrochozoa</taxon>
        <taxon>Platyhelminthes</taxon>
        <taxon>Trematoda</taxon>
        <taxon>Digenea</taxon>
        <taxon>Plagiorchiida</taxon>
        <taxon>Echinostomata</taxon>
        <taxon>Echinostomatoidea</taxon>
        <taxon>Fasciolidae</taxon>
        <taxon>Fasciolopsis</taxon>
    </lineage>
</organism>
<gene>
    <name evidence="2" type="ORF">FBUS_04931</name>
</gene>
<dbReference type="EMBL" id="LUCM01005642">
    <property type="protein sequence ID" value="KAA0192516.1"/>
    <property type="molecule type" value="Genomic_DNA"/>
</dbReference>
<evidence type="ECO:0000256" key="1">
    <source>
        <dbReference type="SAM" id="MobiDB-lite"/>
    </source>
</evidence>
<comment type="caution">
    <text evidence="2">The sequence shown here is derived from an EMBL/GenBank/DDBJ whole genome shotgun (WGS) entry which is preliminary data.</text>
</comment>
<keyword evidence="3" id="KW-1185">Reference proteome</keyword>
<evidence type="ECO:0000313" key="2">
    <source>
        <dbReference type="EMBL" id="KAA0192516.1"/>
    </source>
</evidence>
<sequence>LPEALSVLSCGVTRPLSDGDCVNELSAALGSVCLAPRCLVPDLNIEQNIKRDVSKKNPKDGTGLQSDFVSHGNAHDSIYPTDFPASVTQATSLHLFSLACTLAINREWTVAQYYLLPSLSGLALSAAELDGRKWPVTAATGTNSPPGITLTSIPLVLPFQAIILQLYLYLVLGKRQEALTLLRDLFGNECLRGRLNGTNQSISMLSSPTETNMNNLVLKDSAWLSHDLCHPLKPNVTTRPGGNLILGTLVSTPTSGQSNSIGQPQRPTSLWLPPIPSSSTGRPIQSAAGPIYSASHLSTPLQNQFSNMSFQNISGRWDTRGPSTQQPHTTGLITPANESDWPPL</sequence>
<feature type="region of interest" description="Disordered" evidence="1">
    <location>
        <begin position="312"/>
        <end position="344"/>
    </location>
</feature>
<dbReference type="OrthoDB" id="25157at2759"/>
<feature type="compositionally biased region" description="Polar residues" evidence="1">
    <location>
        <begin position="321"/>
        <end position="332"/>
    </location>
</feature>
<evidence type="ECO:0000313" key="3">
    <source>
        <dbReference type="Proteomes" id="UP000728185"/>
    </source>
</evidence>
<proteinExistence type="predicted"/>
<dbReference type="Proteomes" id="UP000728185">
    <property type="component" value="Unassembled WGS sequence"/>
</dbReference>
<evidence type="ECO:0008006" key="4">
    <source>
        <dbReference type="Google" id="ProtNLM"/>
    </source>
</evidence>
<feature type="non-terminal residue" evidence="2">
    <location>
        <position position="344"/>
    </location>
</feature>
<name>A0A8E0RZQ4_9TREM</name>
<accession>A0A8E0RZQ4</accession>
<reference evidence="2" key="1">
    <citation type="submission" date="2019-05" db="EMBL/GenBank/DDBJ databases">
        <title>Annotation for the trematode Fasciolopsis buski.</title>
        <authorList>
            <person name="Choi Y.-J."/>
        </authorList>
    </citation>
    <scope>NUCLEOTIDE SEQUENCE</scope>
    <source>
        <strain evidence="2">HT</strain>
        <tissue evidence="2">Whole worm</tissue>
    </source>
</reference>
<protein>
    <recommendedName>
        <fullName evidence="4">CCR4-NOT transcription complex subunit 10</fullName>
    </recommendedName>
</protein>